<evidence type="ECO:0000313" key="2">
    <source>
        <dbReference type="EMBL" id="MCY0150592.1"/>
    </source>
</evidence>
<dbReference type="Pfam" id="PF00717">
    <property type="entry name" value="Peptidase_S24"/>
    <property type="match status" value="1"/>
</dbReference>
<dbReference type="InterPro" id="IPR010982">
    <property type="entry name" value="Lambda_DNA-bd_dom_sf"/>
</dbReference>
<protein>
    <submittedName>
        <fullName evidence="2">XRE family transcriptional regulator</fullName>
    </submittedName>
</protein>
<dbReference type="Pfam" id="PF01381">
    <property type="entry name" value="HTH_3"/>
    <property type="match status" value="1"/>
</dbReference>
<evidence type="ECO:0000259" key="1">
    <source>
        <dbReference type="PROSITE" id="PS50943"/>
    </source>
</evidence>
<accession>A0ABT3ZFK7</accession>
<dbReference type="Gene3D" id="2.10.109.10">
    <property type="entry name" value="Umud Fragment, subunit A"/>
    <property type="match status" value="1"/>
</dbReference>
<dbReference type="EMBL" id="JAOVZR010000004">
    <property type="protein sequence ID" value="MCY0150920.1"/>
    <property type="molecule type" value="Genomic_DNA"/>
</dbReference>
<dbReference type="InterPro" id="IPR039418">
    <property type="entry name" value="LexA-like"/>
</dbReference>
<proteinExistence type="predicted"/>
<keyword evidence="4" id="KW-1185">Reference proteome</keyword>
<dbReference type="RefSeq" id="WP_267656021.1">
    <property type="nucleotide sequence ID" value="NZ_JAOVZR010000001.1"/>
</dbReference>
<dbReference type="SMART" id="SM00530">
    <property type="entry name" value="HTH_XRE"/>
    <property type="match status" value="1"/>
</dbReference>
<dbReference type="SUPFAM" id="SSF47413">
    <property type="entry name" value="lambda repressor-like DNA-binding domains"/>
    <property type="match status" value="1"/>
</dbReference>
<reference evidence="2" key="1">
    <citation type="submission" date="2022-10" db="EMBL/GenBank/DDBJ databases">
        <title>Hoeflea sp. G2-23, isolated from marine algae.</title>
        <authorList>
            <person name="Kristyanto S."/>
            <person name="Kim J.M."/>
            <person name="Jeon C.O."/>
        </authorList>
    </citation>
    <scope>NUCLEOTIDE SEQUENCE</scope>
    <source>
        <strain evidence="2">G2-23</strain>
    </source>
</reference>
<dbReference type="CDD" id="cd00093">
    <property type="entry name" value="HTH_XRE"/>
    <property type="match status" value="1"/>
</dbReference>
<sequence>MDKFAQRLKEAREKAGYRSAREAAETLQWTYSTYASHENGGRMPKPDLIKKYARAFSVGAGWLITGEPKSAQPIEPREKIGVVSVSGEVQAGHWVEEDSFSFQDTSYVPMSPNPQYSPESQTAFLVRGQSMNKKVQDGDYVIAVWIDQTRDAIDNDIVVIRRRHGQLVETSLKRLRIIDGHPKLFPESTDPKHQKPLDLGDPENGDCVEIIARVIGSYRDLT</sequence>
<evidence type="ECO:0000313" key="3">
    <source>
        <dbReference type="EMBL" id="MCY0150920.1"/>
    </source>
</evidence>
<dbReference type="Proteomes" id="UP001073227">
    <property type="component" value="Unassembled WGS sequence"/>
</dbReference>
<evidence type="ECO:0000313" key="4">
    <source>
        <dbReference type="Proteomes" id="UP001073227"/>
    </source>
</evidence>
<dbReference type="PROSITE" id="PS50943">
    <property type="entry name" value="HTH_CROC1"/>
    <property type="match status" value="1"/>
</dbReference>
<name>A0ABT3ZFK7_9HYPH</name>
<dbReference type="InterPro" id="IPR015927">
    <property type="entry name" value="Peptidase_S24_S26A/B/C"/>
</dbReference>
<dbReference type="InterPro" id="IPR036286">
    <property type="entry name" value="LexA/Signal_pep-like_sf"/>
</dbReference>
<dbReference type="InterPro" id="IPR001387">
    <property type="entry name" value="Cro/C1-type_HTH"/>
</dbReference>
<feature type="domain" description="HTH cro/C1-type" evidence="1">
    <location>
        <begin position="8"/>
        <end position="63"/>
    </location>
</feature>
<gene>
    <name evidence="2" type="ORF">OEG84_23530</name>
    <name evidence="3" type="ORF">OEG84_25270</name>
</gene>
<comment type="caution">
    <text evidence="2">The sequence shown here is derived from an EMBL/GenBank/DDBJ whole genome shotgun (WGS) entry which is preliminary data.</text>
</comment>
<dbReference type="Gene3D" id="1.10.260.40">
    <property type="entry name" value="lambda repressor-like DNA-binding domains"/>
    <property type="match status" value="1"/>
</dbReference>
<dbReference type="SUPFAM" id="SSF51306">
    <property type="entry name" value="LexA/Signal peptidase"/>
    <property type="match status" value="1"/>
</dbReference>
<dbReference type="EMBL" id="JAOVZR010000001">
    <property type="protein sequence ID" value="MCY0150592.1"/>
    <property type="molecule type" value="Genomic_DNA"/>
</dbReference>
<dbReference type="CDD" id="cd06529">
    <property type="entry name" value="S24_LexA-like"/>
    <property type="match status" value="1"/>
</dbReference>
<organism evidence="2 4">
    <name type="scientific">Hoeflea algicola</name>
    <dbReference type="NCBI Taxonomy" id="2983763"/>
    <lineage>
        <taxon>Bacteria</taxon>
        <taxon>Pseudomonadati</taxon>
        <taxon>Pseudomonadota</taxon>
        <taxon>Alphaproteobacteria</taxon>
        <taxon>Hyphomicrobiales</taxon>
        <taxon>Rhizobiaceae</taxon>
        <taxon>Hoeflea</taxon>
    </lineage>
</organism>